<evidence type="ECO:0000313" key="3">
    <source>
        <dbReference type="Proteomes" id="UP000248066"/>
    </source>
</evidence>
<reference evidence="2 3" key="1">
    <citation type="submission" date="2017-10" db="EMBL/GenBank/DDBJ databases">
        <title>Bacillus sp. nov., a halophilic bacterium isolated from a Yangshapao Lake.</title>
        <authorList>
            <person name="Wang H."/>
        </authorList>
    </citation>
    <scope>NUCLEOTIDE SEQUENCE [LARGE SCALE GENOMIC DNA]</scope>
    <source>
        <strain evidence="2 3">YSP-3</strain>
    </source>
</reference>
<accession>A0A2W0HGX1</accession>
<dbReference type="OrthoDB" id="2454204at2"/>
<evidence type="ECO:0000259" key="1">
    <source>
        <dbReference type="Pfam" id="PF13411"/>
    </source>
</evidence>
<dbReference type="EMBL" id="PDOF01000003">
    <property type="protein sequence ID" value="PYZ96039.1"/>
    <property type="molecule type" value="Genomic_DNA"/>
</dbReference>
<name>A0A2W0HGX1_9BACI</name>
<evidence type="ECO:0000313" key="2">
    <source>
        <dbReference type="EMBL" id="PYZ96039.1"/>
    </source>
</evidence>
<keyword evidence="3" id="KW-1185">Reference proteome</keyword>
<proteinExistence type="predicted"/>
<feature type="domain" description="HTH merR-type" evidence="1">
    <location>
        <begin position="5"/>
        <end position="73"/>
    </location>
</feature>
<dbReference type="Gene3D" id="1.10.1660.10">
    <property type="match status" value="1"/>
</dbReference>
<gene>
    <name evidence="2" type="ORF">CR205_16845</name>
</gene>
<dbReference type="Proteomes" id="UP000248066">
    <property type="component" value="Unassembled WGS sequence"/>
</dbReference>
<dbReference type="InterPro" id="IPR000551">
    <property type="entry name" value="MerR-type_HTH_dom"/>
</dbReference>
<protein>
    <recommendedName>
        <fullName evidence="1">HTH merR-type domain-containing protein</fullName>
    </recommendedName>
</protein>
<dbReference type="InterPro" id="IPR009061">
    <property type="entry name" value="DNA-bd_dom_put_sf"/>
</dbReference>
<dbReference type="SUPFAM" id="SSF46955">
    <property type="entry name" value="Putative DNA-binding domain"/>
    <property type="match status" value="1"/>
</dbReference>
<dbReference type="Pfam" id="PF13411">
    <property type="entry name" value="MerR_1"/>
    <property type="match status" value="1"/>
</dbReference>
<dbReference type="GO" id="GO:0006355">
    <property type="term" value="P:regulation of DNA-templated transcription"/>
    <property type="evidence" value="ECO:0007669"/>
    <property type="project" value="InterPro"/>
</dbReference>
<sequence>MVEYYKISDLAKEIGKHASTVDSWFRKLEERKLHYVNRADEERIYDDLDLDIARFVKEKREDNWSMDAIFKELEGEFDLRPFPTHGGEVNMEEIREELRRELQEEMREQRVQDLVLRRKIEAELEEESLRHWDGLPETNRFRKGRFFMKQEDLEKREEFVKRYVDRRFEEKFREMIKDRETVQKS</sequence>
<organism evidence="2 3">
    <name type="scientific">Alteribacter lacisalsi</name>
    <dbReference type="NCBI Taxonomy" id="2045244"/>
    <lineage>
        <taxon>Bacteria</taxon>
        <taxon>Bacillati</taxon>
        <taxon>Bacillota</taxon>
        <taxon>Bacilli</taxon>
        <taxon>Bacillales</taxon>
        <taxon>Bacillaceae</taxon>
        <taxon>Alteribacter</taxon>
    </lineage>
</organism>
<dbReference type="RefSeq" id="WP_110521316.1">
    <property type="nucleotide sequence ID" value="NZ_PDOF01000003.1"/>
</dbReference>
<comment type="caution">
    <text evidence="2">The sequence shown here is derived from an EMBL/GenBank/DDBJ whole genome shotgun (WGS) entry which is preliminary data.</text>
</comment>
<dbReference type="GO" id="GO:0003677">
    <property type="term" value="F:DNA binding"/>
    <property type="evidence" value="ECO:0007669"/>
    <property type="project" value="InterPro"/>
</dbReference>
<dbReference type="AlphaFoldDB" id="A0A2W0HGX1"/>